<dbReference type="VEuPathDB" id="FungiDB:VP01_1929g3"/>
<keyword evidence="2" id="KW-0732">Signal</keyword>
<dbReference type="Proteomes" id="UP000037035">
    <property type="component" value="Unassembled WGS sequence"/>
</dbReference>
<feature type="chain" id="PRO_5005567957" evidence="2">
    <location>
        <begin position="21"/>
        <end position="174"/>
    </location>
</feature>
<sequence>MAACFLSLFFIHLLYDIVAAAASPVDASQQSANQGSQSASSMNATPWGTSASHSESAYSNQQSSQVVQAFQPVLGLLGQMQGSLAGGAMSQSVASSYVNQLVSQLQPALNGINACGCFGAPSVGPVINNVFGQLSQVMQSFQSTFGGAFGGIVSPSVGSASNRRPAKAPNPRAP</sequence>
<feature type="compositionally biased region" description="Polar residues" evidence="1">
    <location>
        <begin position="46"/>
        <end position="55"/>
    </location>
</feature>
<dbReference type="OrthoDB" id="2517334at2759"/>
<feature type="compositionally biased region" description="Low complexity" evidence="1">
    <location>
        <begin position="31"/>
        <end position="44"/>
    </location>
</feature>
<accession>A0A0L6VCE8</accession>
<proteinExistence type="predicted"/>
<evidence type="ECO:0000313" key="3">
    <source>
        <dbReference type="EMBL" id="KNZ58446.1"/>
    </source>
</evidence>
<evidence type="ECO:0000256" key="2">
    <source>
        <dbReference type="SAM" id="SignalP"/>
    </source>
</evidence>
<evidence type="ECO:0000256" key="1">
    <source>
        <dbReference type="SAM" id="MobiDB-lite"/>
    </source>
</evidence>
<name>A0A0L6VCE8_9BASI</name>
<comment type="caution">
    <text evidence="3">The sequence shown here is derived from an EMBL/GenBank/DDBJ whole genome shotgun (WGS) entry which is preliminary data.</text>
</comment>
<evidence type="ECO:0000313" key="4">
    <source>
        <dbReference type="Proteomes" id="UP000037035"/>
    </source>
</evidence>
<organism evidence="3 4">
    <name type="scientific">Puccinia sorghi</name>
    <dbReference type="NCBI Taxonomy" id="27349"/>
    <lineage>
        <taxon>Eukaryota</taxon>
        <taxon>Fungi</taxon>
        <taxon>Dikarya</taxon>
        <taxon>Basidiomycota</taxon>
        <taxon>Pucciniomycotina</taxon>
        <taxon>Pucciniomycetes</taxon>
        <taxon>Pucciniales</taxon>
        <taxon>Pucciniaceae</taxon>
        <taxon>Puccinia</taxon>
    </lineage>
</organism>
<gene>
    <name evidence="3" type="ORF">VP01_1929g3</name>
</gene>
<feature type="signal peptide" evidence="2">
    <location>
        <begin position="1"/>
        <end position="20"/>
    </location>
</feature>
<feature type="region of interest" description="Disordered" evidence="1">
    <location>
        <begin position="31"/>
        <end position="55"/>
    </location>
</feature>
<keyword evidence="4" id="KW-1185">Reference proteome</keyword>
<protein>
    <submittedName>
        <fullName evidence="3">Uncharacterized protein</fullName>
    </submittedName>
</protein>
<dbReference type="AlphaFoldDB" id="A0A0L6VCE8"/>
<reference evidence="3 4" key="1">
    <citation type="submission" date="2015-08" db="EMBL/GenBank/DDBJ databases">
        <title>Next Generation Sequencing and Analysis of the Genome of Puccinia sorghi L Schw, the Causal Agent of Maize Common Rust.</title>
        <authorList>
            <person name="Rochi L."/>
            <person name="Burguener G."/>
            <person name="Darino M."/>
            <person name="Turjanski A."/>
            <person name="Kreff E."/>
            <person name="Dieguez M.J."/>
            <person name="Sacco F."/>
        </authorList>
    </citation>
    <scope>NUCLEOTIDE SEQUENCE [LARGE SCALE GENOMIC DNA]</scope>
    <source>
        <strain evidence="3 4">RO10H11247</strain>
    </source>
</reference>
<dbReference type="EMBL" id="LAVV01006758">
    <property type="protein sequence ID" value="KNZ58446.1"/>
    <property type="molecule type" value="Genomic_DNA"/>
</dbReference>